<sequence>MLLAKARKISHHIVGPLVLLWLLCQSMVLCAGLLDNGGSDPTLASSTLPMTASMSGHHSSDHHGMVMSQAGTEPAHHHATIGDTVSADCCDEQGSYLYNSSTFSSIVFLLFFPLYWLILSLRQRLKQSTYYREPPPHYNYPRSHVVNCTFLN</sequence>
<keyword evidence="1" id="KW-1133">Transmembrane helix</keyword>
<dbReference type="RefSeq" id="WP_265046811.1">
    <property type="nucleotide sequence ID" value="NZ_CP100390.1"/>
</dbReference>
<protein>
    <submittedName>
        <fullName evidence="2">Uncharacterized protein</fullName>
    </submittedName>
</protein>
<evidence type="ECO:0000313" key="3">
    <source>
        <dbReference type="Proteomes" id="UP001163739"/>
    </source>
</evidence>
<keyword evidence="1" id="KW-0812">Transmembrane</keyword>
<feature type="transmembrane region" description="Helical" evidence="1">
    <location>
        <begin position="102"/>
        <end position="121"/>
    </location>
</feature>
<reference evidence="2" key="1">
    <citation type="submission" date="2022-06" db="EMBL/GenBank/DDBJ databases">
        <title>Alkalimarinus sp. nov., isolated from gut of a Alitta virens.</title>
        <authorList>
            <person name="Yang A.I."/>
            <person name="Shin N.-R."/>
        </authorList>
    </citation>
    <scope>NUCLEOTIDE SEQUENCE</scope>
    <source>
        <strain evidence="2">A2M4</strain>
    </source>
</reference>
<evidence type="ECO:0000256" key="1">
    <source>
        <dbReference type="SAM" id="Phobius"/>
    </source>
</evidence>
<keyword evidence="1" id="KW-0472">Membrane</keyword>
<dbReference type="EMBL" id="CP100390">
    <property type="protein sequence ID" value="UZE95322.1"/>
    <property type="molecule type" value="Genomic_DNA"/>
</dbReference>
<gene>
    <name evidence="2" type="ORF">NKI27_14800</name>
</gene>
<keyword evidence="3" id="KW-1185">Reference proteome</keyword>
<name>A0ABY6MZQ3_9ALTE</name>
<organism evidence="2 3">
    <name type="scientific">Alkalimarinus alittae</name>
    <dbReference type="NCBI Taxonomy" id="2961619"/>
    <lineage>
        <taxon>Bacteria</taxon>
        <taxon>Pseudomonadati</taxon>
        <taxon>Pseudomonadota</taxon>
        <taxon>Gammaproteobacteria</taxon>
        <taxon>Alteromonadales</taxon>
        <taxon>Alteromonadaceae</taxon>
        <taxon>Alkalimarinus</taxon>
    </lineage>
</organism>
<proteinExistence type="predicted"/>
<evidence type="ECO:0000313" key="2">
    <source>
        <dbReference type="EMBL" id="UZE95322.1"/>
    </source>
</evidence>
<accession>A0ABY6MZQ3</accession>
<dbReference type="Proteomes" id="UP001163739">
    <property type="component" value="Chromosome"/>
</dbReference>